<dbReference type="RefSeq" id="WP_205349511.1">
    <property type="nucleotide sequence ID" value="NZ_JAFEUP010000005.1"/>
</dbReference>
<dbReference type="Gene3D" id="2.60.200.60">
    <property type="match status" value="2"/>
</dbReference>
<accession>A0ABS2IJH1</accession>
<name>A0ABS2IJH1_9GAMM</name>
<dbReference type="EMBL" id="JAFEUP010000005">
    <property type="protein sequence ID" value="MBM7062318.1"/>
    <property type="molecule type" value="Genomic_DNA"/>
</dbReference>
<evidence type="ECO:0000313" key="3">
    <source>
        <dbReference type="Proteomes" id="UP000717995"/>
    </source>
</evidence>
<gene>
    <name evidence="2" type="ORF">JQX08_16525</name>
</gene>
<dbReference type="Proteomes" id="UP000717995">
    <property type="component" value="Unassembled WGS sequence"/>
</dbReference>
<protein>
    <submittedName>
        <fullName evidence="2">PAAR domain-containing protein</fullName>
    </submittedName>
</protein>
<evidence type="ECO:0000256" key="1">
    <source>
        <dbReference type="SAM" id="MobiDB-lite"/>
    </source>
</evidence>
<evidence type="ECO:0000313" key="2">
    <source>
        <dbReference type="EMBL" id="MBM7062318.1"/>
    </source>
</evidence>
<feature type="region of interest" description="Disordered" evidence="1">
    <location>
        <begin position="1"/>
        <end position="27"/>
    </location>
</feature>
<dbReference type="Pfam" id="PF05488">
    <property type="entry name" value="PAAR_motif"/>
    <property type="match status" value="1"/>
</dbReference>
<organism evidence="2 3">
    <name type="scientific">Zestomonas insulae</name>
    <dbReference type="NCBI Taxonomy" id="2809017"/>
    <lineage>
        <taxon>Bacteria</taxon>
        <taxon>Pseudomonadati</taxon>
        <taxon>Pseudomonadota</taxon>
        <taxon>Gammaproteobacteria</taxon>
        <taxon>Pseudomonadales</taxon>
        <taxon>Pseudomonadaceae</taxon>
        <taxon>Zestomonas</taxon>
    </lineage>
</organism>
<sequence length="92" mass="9042">MSGKPAARVSDRNACPHSGHALNPLISGSPDVQINHLPAARVGDATVCGDQVATGIASILVNGRPIAHLGSATAHGGQLVSSSADVLVGDAS</sequence>
<dbReference type="InterPro" id="IPR008727">
    <property type="entry name" value="PAAR_motif"/>
</dbReference>
<keyword evidence="3" id="KW-1185">Reference proteome</keyword>
<proteinExistence type="predicted"/>
<dbReference type="CDD" id="cd14743">
    <property type="entry name" value="PAAR_CT_1"/>
    <property type="match status" value="1"/>
</dbReference>
<comment type="caution">
    <text evidence="2">The sequence shown here is derived from an EMBL/GenBank/DDBJ whole genome shotgun (WGS) entry which is preliminary data.</text>
</comment>
<reference evidence="2 3" key="1">
    <citation type="submission" date="2021-02" db="EMBL/GenBank/DDBJ databases">
        <authorList>
            <person name="Lee D.-H."/>
        </authorList>
    </citation>
    <scope>NUCLEOTIDE SEQUENCE [LARGE SCALE GENOMIC DNA]</scope>
    <source>
        <strain evidence="2 3">UL073</strain>
    </source>
</reference>